<dbReference type="NCBIfam" id="TIGR00872">
    <property type="entry name" value="gnd_rel"/>
    <property type="match status" value="1"/>
</dbReference>
<evidence type="ECO:0000313" key="6">
    <source>
        <dbReference type="Proteomes" id="UP000288197"/>
    </source>
</evidence>
<feature type="domain" description="6-phosphogluconate dehydrogenase C-terminal" evidence="4">
    <location>
        <begin position="168"/>
        <end position="295"/>
    </location>
</feature>
<evidence type="ECO:0000256" key="2">
    <source>
        <dbReference type="ARBA" id="ARBA00023002"/>
    </source>
</evidence>
<dbReference type="SUPFAM" id="SSF51735">
    <property type="entry name" value="NAD(P)-binding Rossmann-fold domains"/>
    <property type="match status" value="1"/>
</dbReference>
<dbReference type="InterPro" id="IPR036291">
    <property type="entry name" value="NAD(P)-bd_dom_sf"/>
</dbReference>
<sequence length="303" mass="33049">MKVNVIGLGKMGLNLVSNLLKENHEVTCFDINEEALKEASKMGAKAVSKIEDLFGGADKSPSVYWLMLPSGKITNDTLDLCQRKLASGDIVIDGGNSRYADSVAHYYKFKENNIHFLDVGTSGGIGGAKNGACMMIGGDKEAFLVVETIFSSICVVDGYLYCGAAGSGHYLKMVHNGIEYGMMQAIGEGFNLLHHSSYDYNLEKVAKVFNHGSVIRSWLMELTENALKENPKLSGISGEIPSSGEGKWTIEEMLELQQSAPVITQSLLTRYSSMDQEKYGEKLIAALRNQFGGHEIPTTKKVD</sequence>
<evidence type="ECO:0000256" key="3">
    <source>
        <dbReference type="ARBA" id="ARBA00023064"/>
    </source>
</evidence>
<protein>
    <submittedName>
        <fullName evidence="5">6-phosphogluconate dehydrogenase (Decarboxylating)</fullName>
    </submittedName>
</protein>
<keyword evidence="6" id="KW-1185">Reference proteome</keyword>
<dbReference type="AlphaFoldDB" id="A0A369AYQ3"/>
<dbReference type="GeneID" id="63145798"/>
<keyword evidence="3" id="KW-0311">Gluconate utilization</keyword>
<dbReference type="NCBIfam" id="NF007161">
    <property type="entry name" value="PRK09599.1"/>
    <property type="match status" value="1"/>
</dbReference>
<dbReference type="GO" id="GO:0006098">
    <property type="term" value="P:pentose-phosphate shunt"/>
    <property type="evidence" value="ECO:0007669"/>
    <property type="project" value="InterPro"/>
</dbReference>
<dbReference type="Proteomes" id="UP000288197">
    <property type="component" value="Unassembled WGS sequence"/>
</dbReference>
<comment type="caution">
    <text evidence="5">The sequence shown here is derived from an EMBL/GenBank/DDBJ whole genome shotgun (WGS) entry which is preliminary data.</text>
</comment>
<comment type="similarity">
    <text evidence="1">Belongs to the 6-phosphogluconate dehydrogenase family.</text>
</comment>
<gene>
    <name evidence="5" type="ORF">CBF32_04450</name>
</gene>
<dbReference type="PANTHER" id="PTHR11811">
    <property type="entry name" value="6-PHOSPHOGLUCONATE DEHYDROGENASE"/>
    <property type="match status" value="1"/>
</dbReference>
<name>A0A369AYQ3_9ENTE</name>
<dbReference type="Gene3D" id="1.10.1040.10">
    <property type="entry name" value="N-(1-d-carboxylethyl)-l-norvaline Dehydrogenase, domain 2"/>
    <property type="match status" value="1"/>
</dbReference>
<dbReference type="InterPro" id="IPR006183">
    <property type="entry name" value="Pgluconate_DH"/>
</dbReference>
<dbReference type="GO" id="GO:0019521">
    <property type="term" value="P:D-gluconate metabolic process"/>
    <property type="evidence" value="ECO:0007669"/>
    <property type="project" value="UniProtKB-KW"/>
</dbReference>
<evidence type="ECO:0000313" key="5">
    <source>
        <dbReference type="EMBL" id="RSU03927.1"/>
    </source>
</evidence>
<dbReference type="GO" id="GO:0050661">
    <property type="term" value="F:NADP binding"/>
    <property type="evidence" value="ECO:0007669"/>
    <property type="project" value="InterPro"/>
</dbReference>
<dbReference type="RefSeq" id="WP_114289017.1">
    <property type="nucleotide sequence ID" value="NZ_JARQBB010000003.1"/>
</dbReference>
<dbReference type="PRINTS" id="PR00076">
    <property type="entry name" value="6PGDHDRGNASE"/>
</dbReference>
<reference evidence="5 6" key="1">
    <citation type="submission" date="2017-05" db="EMBL/GenBank/DDBJ databases">
        <title>Vagococcus spp. assemblies.</title>
        <authorList>
            <person name="Gulvik C.A."/>
        </authorList>
    </citation>
    <scope>NUCLEOTIDE SEQUENCE [LARGE SCALE GENOMIC DNA]</scope>
    <source>
        <strain evidence="5 6">NCFB 2497</strain>
    </source>
</reference>
<dbReference type="GO" id="GO:0004616">
    <property type="term" value="F:phosphogluconate dehydrogenase (decarboxylating) activity"/>
    <property type="evidence" value="ECO:0007669"/>
    <property type="project" value="InterPro"/>
</dbReference>
<dbReference type="SUPFAM" id="SSF48179">
    <property type="entry name" value="6-phosphogluconate dehydrogenase C-terminal domain-like"/>
    <property type="match status" value="1"/>
</dbReference>
<dbReference type="OrthoDB" id="9804542at2"/>
<keyword evidence="2" id="KW-0560">Oxidoreductase</keyword>
<dbReference type="Pfam" id="PF00393">
    <property type="entry name" value="6PGD"/>
    <property type="match status" value="1"/>
</dbReference>
<dbReference type="Gene3D" id="3.40.50.720">
    <property type="entry name" value="NAD(P)-binding Rossmann-like Domain"/>
    <property type="match status" value="1"/>
</dbReference>
<dbReference type="InterPro" id="IPR006114">
    <property type="entry name" value="6PGDH_C"/>
</dbReference>
<evidence type="ECO:0000259" key="4">
    <source>
        <dbReference type="SMART" id="SM01350"/>
    </source>
</evidence>
<accession>A0A369AYQ3</accession>
<dbReference type="InterPro" id="IPR008927">
    <property type="entry name" value="6-PGluconate_DH-like_C_sf"/>
</dbReference>
<dbReference type="Pfam" id="PF03446">
    <property type="entry name" value="NAD_binding_2"/>
    <property type="match status" value="1"/>
</dbReference>
<dbReference type="InterPro" id="IPR004849">
    <property type="entry name" value="6DGDH_YqeC"/>
</dbReference>
<organism evidence="5 6">
    <name type="scientific">Vagococcus fluvialis</name>
    <dbReference type="NCBI Taxonomy" id="2738"/>
    <lineage>
        <taxon>Bacteria</taxon>
        <taxon>Bacillati</taxon>
        <taxon>Bacillota</taxon>
        <taxon>Bacilli</taxon>
        <taxon>Lactobacillales</taxon>
        <taxon>Enterococcaceae</taxon>
        <taxon>Vagococcus</taxon>
    </lineage>
</organism>
<proteinExistence type="inferred from homology"/>
<dbReference type="SMART" id="SM01350">
    <property type="entry name" value="6PGD"/>
    <property type="match status" value="1"/>
</dbReference>
<evidence type="ECO:0000256" key="1">
    <source>
        <dbReference type="ARBA" id="ARBA00008419"/>
    </source>
</evidence>
<dbReference type="InterPro" id="IPR013328">
    <property type="entry name" value="6PGD_dom2"/>
</dbReference>
<dbReference type="EMBL" id="NGJX01000003">
    <property type="protein sequence ID" value="RSU03927.1"/>
    <property type="molecule type" value="Genomic_DNA"/>
</dbReference>
<dbReference type="InterPro" id="IPR006115">
    <property type="entry name" value="6PGDH_NADP-bd"/>
</dbReference>